<dbReference type="InterPro" id="IPR010158">
    <property type="entry name" value="Amidase_Cbmase"/>
</dbReference>
<keyword evidence="5" id="KW-1185">Reference proteome</keyword>
<reference evidence="4 5" key="1">
    <citation type="submission" date="2023-05" db="EMBL/GenBank/DDBJ databases">
        <title>Draft genome sequence of Streptomyces sp. B-S-A6 isolated from a cave soil in Thailand.</title>
        <authorList>
            <person name="Chamroensaksri N."/>
            <person name="Muangham S."/>
        </authorList>
    </citation>
    <scope>NUCLEOTIDE SEQUENCE [LARGE SCALE GENOMIC DNA]</scope>
    <source>
        <strain evidence="4 5">B-S-A6</strain>
    </source>
</reference>
<comment type="similarity">
    <text evidence="1">Belongs to the peptidase M20 family.</text>
</comment>
<dbReference type="PIRSF" id="PIRSF001235">
    <property type="entry name" value="Amidase_carbamoylase"/>
    <property type="match status" value="1"/>
</dbReference>
<dbReference type="CDD" id="cd03884">
    <property type="entry name" value="M20_bAS"/>
    <property type="match status" value="1"/>
</dbReference>
<dbReference type="Pfam" id="PF01546">
    <property type="entry name" value="Peptidase_M20"/>
    <property type="match status" value="1"/>
</dbReference>
<evidence type="ECO:0000313" key="4">
    <source>
        <dbReference type="EMBL" id="MDI3406439.1"/>
    </source>
</evidence>
<dbReference type="Gene3D" id="3.40.630.10">
    <property type="entry name" value="Zn peptidases"/>
    <property type="match status" value="1"/>
</dbReference>
<dbReference type="SUPFAM" id="SSF53187">
    <property type="entry name" value="Zn-dependent exopeptidases"/>
    <property type="match status" value="1"/>
</dbReference>
<dbReference type="SUPFAM" id="SSF55031">
    <property type="entry name" value="Bacterial exopeptidase dimerisation domain"/>
    <property type="match status" value="1"/>
</dbReference>
<dbReference type="Proteomes" id="UP001223978">
    <property type="component" value="Unassembled WGS sequence"/>
</dbReference>
<dbReference type="Gene3D" id="3.30.70.360">
    <property type="match status" value="1"/>
</dbReference>
<evidence type="ECO:0000256" key="2">
    <source>
        <dbReference type="ARBA" id="ARBA00022801"/>
    </source>
</evidence>
<organism evidence="4 5">
    <name type="scientific">Streptomyces cavernicola</name>
    <dbReference type="NCBI Taxonomy" id="3043613"/>
    <lineage>
        <taxon>Bacteria</taxon>
        <taxon>Bacillati</taxon>
        <taxon>Actinomycetota</taxon>
        <taxon>Actinomycetes</taxon>
        <taxon>Kitasatosporales</taxon>
        <taxon>Streptomycetaceae</taxon>
        <taxon>Streptomyces</taxon>
    </lineage>
</organism>
<keyword evidence="2" id="KW-0378">Hydrolase</keyword>
<sequence length="407" mass="42407">MSSMNTVAMMSSIADVGRDAQRGGYSRPVFSTAELELRSWFTEQAEKRGLEVETDRNGALWAWLDAPGKERTDVVVTGSHLDSVPGGGAFDGPLGVASALAAVDTLRERGHRLERPLAVAVFPEEEGSRFGLACLGSGLMAGTVDRDRALALRDDDGNTLADLARGAGIDPTYMGHDPARLARIGAFVELHVEQGRGLVDLDHPVAVATSILGHGRWRVRVTGQGNHAGTTAMDDRRDPMAAAAGIILAAQDAARAVPEARATVGKLRPVPGGANVIASTVDLWLDIRHPDDAAVNALLATITARVTEIAAAQGCAAEVTAESYSPTAHFHAGLRDQLSASLPGAPLLPTGAGHDAGVLAPHIPTGMLFVRNPSGISHSPEEYAEDTDVESGTAALADVLVDLTSKA</sequence>
<dbReference type="InterPro" id="IPR011650">
    <property type="entry name" value="Peptidase_M20_dimer"/>
</dbReference>
<dbReference type="InterPro" id="IPR002933">
    <property type="entry name" value="Peptidase_M20"/>
</dbReference>
<evidence type="ECO:0000313" key="5">
    <source>
        <dbReference type="Proteomes" id="UP001223978"/>
    </source>
</evidence>
<dbReference type="NCBIfam" id="NF006770">
    <property type="entry name" value="PRK09290.1-4"/>
    <property type="match status" value="1"/>
</dbReference>
<comment type="caution">
    <text evidence="4">The sequence shown here is derived from an EMBL/GenBank/DDBJ whole genome shotgun (WGS) entry which is preliminary data.</text>
</comment>
<dbReference type="EMBL" id="JASCIQ010000023">
    <property type="protein sequence ID" value="MDI3406439.1"/>
    <property type="molecule type" value="Genomic_DNA"/>
</dbReference>
<evidence type="ECO:0000256" key="1">
    <source>
        <dbReference type="ARBA" id="ARBA00006153"/>
    </source>
</evidence>
<dbReference type="PANTHER" id="PTHR32494">
    <property type="entry name" value="ALLANTOATE DEIMINASE-RELATED"/>
    <property type="match status" value="1"/>
</dbReference>
<feature type="domain" description="Peptidase M20 dimerisation" evidence="3">
    <location>
        <begin position="213"/>
        <end position="310"/>
    </location>
</feature>
<dbReference type="PANTHER" id="PTHR32494:SF5">
    <property type="entry name" value="ALLANTOATE AMIDOHYDROLASE"/>
    <property type="match status" value="1"/>
</dbReference>
<name>A0ABT6SEP1_9ACTN</name>
<accession>A0ABT6SEP1</accession>
<evidence type="ECO:0000259" key="3">
    <source>
        <dbReference type="Pfam" id="PF07687"/>
    </source>
</evidence>
<proteinExistence type="inferred from homology"/>
<dbReference type="InterPro" id="IPR036264">
    <property type="entry name" value="Bact_exopeptidase_dim_dom"/>
</dbReference>
<dbReference type="RefSeq" id="WP_282544373.1">
    <property type="nucleotide sequence ID" value="NZ_JASCIQ010000023.1"/>
</dbReference>
<dbReference type="NCBIfam" id="TIGR01879">
    <property type="entry name" value="hydantase"/>
    <property type="match status" value="1"/>
</dbReference>
<dbReference type="Pfam" id="PF07687">
    <property type="entry name" value="M20_dimer"/>
    <property type="match status" value="1"/>
</dbReference>
<protein>
    <submittedName>
        <fullName evidence="4">Allantoate amidohydrolase</fullName>
    </submittedName>
</protein>
<gene>
    <name evidence="4" type="ORF">QIS96_21845</name>
</gene>